<feature type="active site" evidence="9">
    <location>
        <position position="189"/>
    </location>
</feature>
<feature type="active site" evidence="9">
    <location>
        <position position="262"/>
    </location>
</feature>
<dbReference type="PANTHER" id="PTHR30349">
    <property type="entry name" value="PHAGE INTEGRASE-RELATED"/>
    <property type="match status" value="1"/>
</dbReference>
<keyword evidence="8 9" id="KW-0131">Cell cycle</keyword>
<comment type="function">
    <text evidence="9">Site-specific tyrosine recombinase, which acts by catalyzing the cutting and rejoining of the recombining DNA molecules. The XerC-XerD complex is essential to convert dimers of the bacterial chromosome into monomers to permit their segregation at cell division. It also contributes to the segregational stability of plasmids.</text>
</comment>
<evidence type="ECO:0000256" key="5">
    <source>
        <dbReference type="ARBA" id="ARBA00022908"/>
    </source>
</evidence>
<dbReference type="GO" id="GO:0051301">
    <property type="term" value="P:cell division"/>
    <property type="evidence" value="ECO:0007669"/>
    <property type="project" value="UniProtKB-KW"/>
</dbReference>
<dbReference type="SUPFAM" id="SSF47823">
    <property type="entry name" value="lambda integrase-like, N-terminal domain"/>
    <property type="match status" value="1"/>
</dbReference>
<dbReference type="NCBIfam" id="NF001399">
    <property type="entry name" value="PRK00283.1"/>
    <property type="match status" value="1"/>
</dbReference>
<dbReference type="InterPro" id="IPR013762">
    <property type="entry name" value="Integrase-like_cat_sf"/>
</dbReference>
<feature type="active site" evidence="9">
    <location>
        <position position="285"/>
    </location>
</feature>
<evidence type="ECO:0000256" key="2">
    <source>
        <dbReference type="ARBA" id="ARBA00022490"/>
    </source>
</evidence>
<evidence type="ECO:0000256" key="4">
    <source>
        <dbReference type="ARBA" id="ARBA00022829"/>
    </source>
</evidence>
<comment type="caution">
    <text evidence="12">The sequence shown here is derived from an EMBL/GenBank/DDBJ whole genome shotgun (WGS) entry which is preliminary data.</text>
</comment>
<feature type="active site" description="O-(3'-phospho-DNA)-tyrosine intermediate" evidence="9">
    <location>
        <position position="294"/>
    </location>
</feature>
<dbReference type="InterPro" id="IPR002104">
    <property type="entry name" value="Integrase_catalytic"/>
</dbReference>
<dbReference type="GO" id="GO:0009037">
    <property type="term" value="F:tyrosine-based site-specific recombinase activity"/>
    <property type="evidence" value="ECO:0007669"/>
    <property type="project" value="UniProtKB-UniRule"/>
</dbReference>
<dbReference type="InterPro" id="IPR004107">
    <property type="entry name" value="Integrase_SAM-like_N"/>
</dbReference>
<keyword evidence="13" id="KW-1185">Reference proteome</keyword>
<keyword evidence="3 9" id="KW-0132">Cell division</keyword>
<dbReference type="CDD" id="cd00798">
    <property type="entry name" value="INT_XerDC_C"/>
    <property type="match status" value="1"/>
</dbReference>
<dbReference type="InterPro" id="IPR011010">
    <property type="entry name" value="DNA_brk_join_enz"/>
</dbReference>
<dbReference type="InterPro" id="IPR010998">
    <property type="entry name" value="Integrase_recombinase_N"/>
</dbReference>
<dbReference type="AlphaFoldDB" id="A0A4R4Z4P1"/>
<evidence type="ECO:0000256" key="9">
    <source>
        <dbReference type="HAMAP-Rule" id="MF_01808"/>
    </source>
</evidence>
<keyword evidence="4 9" id="KW-0159">Chromosome partition</keyword>
<dbReference type="InterPro" id="IPR050090">
    <property type="entry name" value="Tyrosine_recombinase_XerCD"/>
</dbReference>
<dbReference type="InterPro" id="IPR023009">
    <property type="entry name" value="Tyrosine_recombinase_XerC/XerD"/>
</dbReference>
<accession>A0A4R4Z4P1</accession>
<dbReference type="GO" id="GO:0005737">
    <property type="term" value="C:cytoplasm"/>
    <property type="evidence" value="ECO:0007669"/>
    <property type="project" value="UniProtKB-SubCell"/>
</dbReference>
<dbReference type="Proteomes" id="UP000295124">
    <property type="component" value="Unassembled WGS sequence"/>
</dbReference>
<evidence type="ECO:0000256" key="1">
    <source>
        <dbReference type="ARBA" id="ARBA00004496"/>
    </source>
</evidence>
<dbReference type="InterPro" id="IPR044068">
    <property type="entry name" value="CB"/>
</dbReference>
<comment type="subcellular location">
    <subcellularLocation>
        <location evidence="1 9">Cytoplasm</location>
    </subcellularLocation>
</comment>
<keyword evidence="6 9" id="KW-0238">DNA-binding</keyword>
<gene>
    <name evidence="9" type="primary">xerC</name>
    <name evidence="12" type="ORF">E1263_29065</name>
</gene>
<dbReference type="GO" id="GO:0006313">
    <property type="term" value="P:DNA transposition"/>
    <property type="evidence" value="ECO:0007669"/>
    <property type="project" value="UniProtKB-UniRule"/>
</dbReference>
<comment type="subunit">
    <text evidence="9">Forms a cyclic heterotetrameric complex composed of two molecules of XerC and two molecules of XerD.</text>
</comment>
<keyword evidence="5 9" id="KW-0229">DNA integration</keyword>
<evidence type="ECO:0000259" key="11">
    <source>
        <dbReference type="PROSITE" id="PS51900"/>
    </source>
</evidence>
<dbReference type="Pfam" id="PF02899">
    <property type="entry name" value="Phage_int_SAM_1"/>
    <property type="match status" value="1"/>
</dbReference>
<dbReference type="OrthoDB" id="9801717at2"/>
<proteinExistence type="inferred from homology"/>
<dbReference type="RefSeq" id="WP_132173071.1">
    <property type="nucleotide sequence ID" value="NZ_SMKX01000107.1"/>
</dbReference>
<evidence type="ECO:0000259" key="10">
    <source>
        <dbReference type="PROSITE" id="PS51898"/>
    </source>
</evidence>
<keyword evidence="7 9" id="KW-0233">DNA recombination</keyword>
<dbReference type="SUPFAM" id="SSF56349">
    <property type="entry name" value="DNA breaking-rejoining enzymes"/>
    <property type="match status" value="1"/>
</dbReference>
<feature type="domain" description="Tyr recombinase" evidence="10">
    <location>
        <begin position="121"/>
        <end position="307"/>
    </location>
</feature>
<reference evidence="12 13" key="1">
    <citation type="submission" date="2019-03" db="EMBL/GenBank/DDBJ databases">
        <title>Draft genome sequences of novel Actinobacteria.</title>
        <authorList>
            <person name="Sahin N."/>
            <person name="Ay H."/>
            <person name="Saygin H."/>
        </authorList>
    </citation>
    <scope>NUCLEOTIDE SEQUENCE [LARGE SCALE GENOMIC DNA]</scope>
    <source>
        <strain evidence="12 13">JCM 13523</strain>
    </source>
</reference>
<protein>
    <recommendedName>
        <fullName evidence="9">Tyrosine recombinase XerC</fullName>
    </recommendedName>
</protein>
<dbReference type="PANTHER" id="PTHR30349:SF77">
    <property type="entry name" value="TYROSINE RECOMBINASE XERC"/>
    <property type="match status" value="1"/>
</dbReference>
<evidence type="ECO:0000256" key="7">
    <source>
        <dbReference type="ARBA" id="ARBA00023172"/>
    </source>
</evidence>
<feature type="domain" description="Core-binding (CB)" evidence="11">
    <location>
        <begin position="14"/>
        <end position="100"/>
    </location>
</feature>
<keyword evidence="2 9" id="KW-0963">Cytoplasm</keyword>
<feature type="active site" evidence="9">
    <location>
        <position position="165"/>
    </location>
</feature>
<dbReference type="Gene3D" id="1.10.443.10">
    <property type="entry name" value="Intergrase catalytic core"/>
    <property type="match status" value="1"/>
</dbReference>
<evidence type="ECO:0000256" key="6">
    <source>
        <dbReference type="ARBA" id="ARBA00023125"/>
    </source>
</evidence>
<dbReference type="EMBL" id="SMKX01000107">
    <property type="protein sequence ID" value="TDD52400.1"/>
    <property type="molecule type" value="Genomic_DNA"/>
</dbReference>
<sequence>MTPEEVSEHPSWPEGFTVLLTDYERHLTAERDLSKHSVRAYLGDIADLLDHLMRLGHSDLGSLDIRGLRSWLAKQQSLGKSRSTMARRATAARVFTAWANRTGRIPTDPGALLASPRPHKSLPGVLNLTDTRAVLDAAAVSADDGSPVGLRDLAIMELLYATGIRVGELCALDIDDIDTSRRVVRVFGKGRKERSVPYGVPAAETLDRWLTEARPQLERSGSGPAVFLGARGGRIDQRAVRRLVHERIAVVDVQDLSPHGLRHTAATHLLEGGADLRSVQELLGHASLATTQIYTHVSTDRLRKAYEQAHPRA</sequence>
<comment type="similarity">
    <text evidence="9">Belongs to the 'phage' integrase family. XerC subfamily.</text>
</comment>
<dbReference type="PROSITE" id="PS51900">
    <property type="entry name" value="CB"/>
    <property type="match status" value="1"/>
</dbReference>
<evidence type="ECO:0000313" key="12">
    <source>
        <dbReference type="EMBL" id="TDD52400.1"/>
    </source>
</evidence>
<dbReference type="Gene3D" id="1.10.150.130">
    <property type="match status" value="1"/>
</dbReference>
<dbReference type="GO" id="GO:0003677">
    <property type="term" value="F:DNA binding"/>
    <property type="evidence" value="ECO:0007669"/>
    <property type="project" value="UniProtKB-UniRule"/>
</dbReference>
<evidence type="ECO:0000313" key="13">
    <source>
        <dbReference type="Proteomes" id="UP000295124"/>
    </source>
</evidence>
<dbReference type="HAMAP" id="MF_01808">
    <property type="entry name" value="Recomb_XerC_XerD"/>
    <property type="match status" value="1"/>
</dbReference>
<feature type="active site" evidence="9">
    <location>
        <position position="259"/>
    </location>
</feature>
<dbReference type="GO" id="GO:0007059">
    <property type="term" value="P:chromosome segregation"/>
    <property type="evidence" value="ECO:0007669"/>
    <property type="project" value="UniProtKB-UniRule"/>
</dbReference>
<evidence type="ECO:0000256" key="8">
    <source>
        <dbReference type="ARBA" id="ARBA00023306"/>
    </source>
</evidence>
<dbReference type="PROSITE" id="PS51898">
    <property type="entry name" value="TYR_RECOMBINASE"/>
    <property type="match status" value="1"/>
</dbReference>
<organism evidence="12 13">
    <name type="scientific">Kribbella antibiotica</name>
    <dbReference type="NCBI Taxonomy" id="190195"/>
    <lineage>
        <taxon>Bacteria</taxon>
        <taxon>Bacillati</taxon>
        <taxon>Actinomycetota</taxon>
        <taxon>Actinomycetes</taxon>
        <taxon>Propionibacteriales</taxon>
        <taxon>Kribbellaceae</taxon>
        <taxon>Kribbella</taxon>
    </lineage>
</organism>
<dbReference type="Pfam" id="PF00589">
    <property type="entry name" value="Phage_integrase"/>
    <property type="match status" value="1"/>
</dbReference>
<evidence type="ECO:0000256" key="3">
    <source>
        <dbReference type="ARBA" id="ARBA00022618"/>
    </source>
</evidence>
<name>A0A4R4Z4P1_9ACTN</name>